<reference evidence="5 6" key="1">
    <citation type="submission" date="2021-01" db="EMBL/GenBank/DDBJ databases">
        <title>Chryseolinea sp. Jin1 Genome sequencing and assembly.</title>
        <authorList>
            <person name="Kim I."/>
        </authorList>
    </citation>
    <scope>NUCLEOTIDE SEQUENCE [LARGE SCALE GENOMIC DNA]</scope>
    <source>
        <strain evidence="5 6">Jin1</strain>
    </source>
</reference>
<dbReference type="PRINTS" id="PR00032">
    <property type="entry name" value="HTHARAC"/>
</dbReference>
<accession>A0ABS1KM67</accession>
<evidence type="ECO:0000256" key="1">
    <source>
        <dbReference type="ARBA" id="ARBA00023015"/>
    </source>
</evidence>
<dbReference type="SUPFAM" id="SSF46689">
    <property type="entry name" value="Homeodomain-like"/>
    <property type="match status" value="1"/>
</dbReference>
<dbReference type="PANTHER" id="PTHR43280">
    <property type="entry name" value="ARAC-FAMILY TRANSCRIPTIONAL REGULATOR"/>
    <property type="match status" value="1"/>
</dbReference>
<dbReference type="InterPro" id="IPR020449">
    <property type="entry name" value="Tscrpt_reg_AraC-type_HTH"/>
</dbReference>
<sequence length="298" mass="34824">MKHFKSISELHRENGFQPPSNPLIGLIKCGQLRTCSLSNAEFTSDFYAIGFKKLKSGVIRYGRTKYDHDHGSMSFFKPRQVIELRDVELHEDGFLIFFHEDILNGYPLYHEIKKYSYFDYETNEALHLSAKEEQIIWELYNKIETEYNNNPDEYSRDIILTHIDSILKYSQRFYKRQFINRTDLSGKIVSRFNDMLTHYVEDGHLKTIGLPTVKYVAAELNISGRYLSDLLKQETGKTALELIHIFLMTEAKNMLLASDNTVSEIAYNLGFENPPYFSRLFKKEVGISPNLFKKQVLN</sequence>
<organism evidence="5 6">
    <name type="scientific">Chryseolinea lacunae</name>
    <dbReference type="NCBI Taxonomy" id="2801331"/>
    <lineage>
        <taxon>Bacteria</taxon>
        <taxon>Pseudomonadati</taxon>
        <taxon>Bacteroidota</taxon>
        <taxon>Cytophagia</taxon>
        <taxon>Cytophagales</taxon>
        <taxon>Fulvivirgaceae</taxon>
        <taxon>Chryseolinea</taxon>
    </lineage>
</organism>
<evidence type="ECO:0000259" key="4">
    <source>
        <dbReference type="PROSITE" id="PS01124"/>
    </source>
</evidence>
<comment type="caution">
    <text evidence="5">The sequence shown here is derived from an EMBL/GenBank/DDBJ whole genome shotgun (WGS) entry which is preliminary data.</text>
</comment>
<evidence type="ECO:0000256" key="3">
    <source>
        <dbReference type="ARBA" id="ARBA00023163"/>
    </source>
</evidence>
<protein>
    <submittedName>
        <fullName evidence="5">Helix-turn-helix transcriptional regulator</fullName>
    </submittedName>
</protein>
<dbReference type="SMART" id="SM00342">
    <property type="entry name" value="HTH_ARAC"/>
    <property type="match status" value="1"/>
</dbReference>
<keyword evidence="2" id="KW-0238">DNA-binding</keyword>
<dbReference type="InterPro" id="IPR018060">
    <property type="entry name" value="HTH_AraC"/>
</dbReference>
<evidence type="ECO:0000256" key="2">
    <source>
        <dbReference type="ARBA" id="ARBA00023125"/>
    </source>
</evidence>
<dbReference type="RefSeq" id="WP_202007732.1">
    <property type="nucleotide sequence ID" value="NZ_JAERRB010000001.1"/>
</dbReference>
<proteinExistence type="predicted"/>
<dbReference type="Pfam" id="PF12833">
    <property type="entry name" value="HTH_18"/>
    <property type="match status" value="1"/>
</dbReference>
<dbReference type="InterPro" id="IPR009057">
    <property type="entry name" value="Homeodomain-like_sf"/>
</dbReference>
<dbReference type="EMBL" id="JAERRB010000001">
    <property type="protein sequence ID" value="MBL0740435.1"/>
    <property type="molecule type" value="Genomic_DNA"/>
</dbReference>
<dbReference type="Gene3D" id="1.10.10.60">
    <property type="entry name" value="Homeodomain-like"/>
    <property type="match status" value="2"/>
</dbReference>
<evidence type="ECO:0000313" key="6">
    <source>
        <dbReference type="Proteomes" id="UP000613030"/>
    </source>
</evidence>
<name>A0ABS1KM67_9BACT</name>
<gene>
    <name evidence="5" type="ORF">JI741_04360</name>
</gene>
<dbReference type="PANTHER" id="PTHR43280:SF32">
    <property type="entry name" value="TRANSCRIPTIONAL REGULATORY PROTEIN"/>
    <property type="match status" value="1"/>
</dbReference>
<keyword evidence="3" id="KW-0804">Transcription</keyword>
<keyword evidence="1" id="KW-0805">Transcription regulation</keyword>
<dbReference type="Proteomes" id="UP000613030">
    <property type="component" value="Unassembled WGS sequence"/>
</dbReference>
<feature type="domain" description="HTH araC/xylS-type" evidence="4">
    <location>
        <begin position="194"/>
        <end position="295"/>
    </location>
</feature>
<dbReference type="PROSITE" id="PS01124">
    <property type="entry name" value="HTH_ARAC_FAMILY_2"/>
    <property type="match status" value="1"/>
</dbReference>
<evidence type="ECO:0000313" key="5">
    <source>
        <dbReference type="EMBL" id="MBL0740435.1"/>
    </source>
</evidence>
<keyword evidence="6" id="KW-1185">Reference proteome</keyword>